<evidence type="ECO:0000313" key="3">
    <source>
        <dbReference type="Proteomes" id="UP001287356"/>
    </source>
</evidence>
<feature type="signal peptide" evidence="1">
    <location>
        <begin position="1"/>
        <end position="20"/>
    </location>
</feature>
<comment type="caution">
    <text evidence="2">The sequence shown here is derived from an EMBL/GenBank/DDBJ whole genome shotgun (WGS) entry which is preliminary data.</text>
</comment>
<accession>A0AAE0N642</accession>
<gene>
    <name evidence="2" type="ORF">B0T24DRAFT_627158</name>
</gene>
<dbReference type="Proteomes" id="UP001287356">
    <property type="component" value="Unassembled WGS sequence"/>
</dbReference>
<dbReference type="AlphaFoldDB" id="A0AAE0N642"/>
<name>A0AAE0N642_9PEZI</name>
<evidence type="ECO:0000313" key="2">
    <source>
        <dbReference type="EMBL" id="KAK3370829.1"/>
    </source>
</evidence>
<protein>
    <recommendedName>
        <fullName evidence="4">Secreted protein</fullName>
    </recommendedName>
</protein>
<proteinExistence type="predicted"/>
<evidence type="ECO:0000256" key="1">
    <source>
        <dbReference type="SAM" id="SignalP"/>
    </source>
</evidence>
<keyword evidence="3" id="KW-1185">Reference proteome</keyword>
<feature type="chain" id="PRO_5042177546" description="Secreted protein" evidence="1">
    <location>
        <begin position="21"/>
        <end position="84"/>
    </location>
</feature>
<keyword evidence="1" id="KW-0732">Signal</keyword>
<evidence type="ECO:0008006" key="4">
    <source>
        <dbReference type="Google" id="ProtNLM"/>
    </source>
</evidence>
<sequence length="84" mass="9421">MRKAVCCSILFLVSLPNSFPHGVVTVAALVRTRNSSLGSQPCSSRYRRISICLLRSCGDRFMEKRVMTCEIIAFEMPSLPKPEK</sequence>
<reference evidence="2" key="2">
    <citation type="submission" date="2023-06" db="EMBL/GenBank/DDBJ databases">
        <authorList>
            <consortium name="Lawrence Berkeley National Laboratory"/>
            <person name="Haridas S."/>
            <person name="Hensen N."/>
            <person name="Bonometti L."/>
            <person name="Westerberg I."/>
            <person name="Brannstrom I.O."/>
            <person name="Guillou S."/>
            <person name="Cros-Aarteil S."/>
            <person name="Calhoun S."/>
            <person name="Kuo A."/>
            <person name="Mondo S."/>
            <person name="Pangilinan J."/>
            <person name="Riley R."/>
            <person name="Labutti K."/>
            <person name="Andreopoulos B."/>
            <person name="Lipzen A."/>
            <person name="Chen C."/>
            <person name="Yanf M."/>
            <person name="Daum C."/>
            <person name="Ng V."/>
            <person name="Clum A."/>
            <person name="Steindorff A."/>
            <person name="Ohm R."/>
            <person name="Martin F."/>
            <person name="Silar P."/>
            <person name="Natvig D."/>
            <person name="Lalanne C."/>
            <person name="Gautier V."/>
            <person name="Ament-Velasquez S.L."/>
            <person name="Kruys A."/>
            <person name="Hutchinson M.I."/>
            <person name="Powell A.J."/>
            <person name="Barry K."/>
            <person name="Miller A.N."/>
            <person name="Grigoriev I.V."/>
            <person name="Debuchy R."/>
            <person name="Gladieux P."/>
            <person name="Thoren M.H."/>
            <person name="Johannesson H."/>
        </authorList>
    </citation>
    <scope>NUCLEOTIDE SEQUENCE</scope>
    <source>
        <strain evidence="2">CBS 958.72</strain>
    </source>
</reference>
<reference evidence="2" key="1">
    <citation type="journal article" date="2023" name="Mol. Phylogenet. Evol.">
        <title>Genome-scale phylogeny and comparative genomics of the fungal order Sordariales.</title>
        <authorList>
            <person name="Hensen N."/>
            <person name="Bonometti L."/>
            <person name="Westerberg I."/>
            <person name="Brannstrom I.O."/>
            <person name="Guillou S."/>
            <person name="Cros-Aarteil S."/>
            <person name="Calhoun S."/>
            <person name="Haridas S."/>
            <person name="Kuo A."/>
            <person name="Mondo S."/>
            <person name="Pangilinan J."/>
            <person name="Riley R."/>
            <person name="LaButti K."/>
            <person name="Andreopoulos B."/>
            <person name="Lipzen A."/>
            <person name="Chen C."/>
            <person name="Yan M."/>
            <person name="Daum C."/>
            <person name="Ng V."/>
            <person name="Clum A."/>
            <person name="Steindorff A."/>
            <person name="Ohm R.A."/>
            <person name="Martin F."/>
            <person name="Silar P."/>
            <person name="Natvig D.O."/>
            <person name="Lalanne C."/>
            <person name="Gautier V."/>
            <person name="Ament-Velasquez S.L."/>
            <person name="Kruys A."/>
            <person name="Hutchinson M.I."/>
            <person name="Powell A.J."/>
            <person name="Barry K."/>
            <person name="Miller A.N."/>
            <person name="Grigoriev I.V."/>
            <person name="Debuchy R."/>
            <person name="Gladieux P."/>
            <person name="Hiltunen Thoren M."/>
            <person name="Johannesson H."/>
        </authorList>
    </citation>
    <scope>NUCLEOTIDE SEQUENCE</scope>
    <source>
        <strain evidence="2">CBS 958.72</strain>
    </source>
</reference>
<dbReference type="EMBL" id="JAULSN010000005">
    <property type="protein sequence ID" value="KAK3370829.1"/>
    <property type="molecule type" value="Genomic_DNA"/>
</dbReference>
<organism evidence="2 3">
    <name type="scientific">Lasiosphaeria ovina</name>
    <dbReference type="NCBI Taxonomy" id="92902"/>
    <lineage>
        <taxon>Eukaryota</taxon>
        <taxon>Fungi</taxon>
        <taxon>Dikarya</taxon>
        <taxon>Ascomycota</taxon>
        <taxon>Pezizomycotina</taxon>
        <taxon>Sordariomycetes</taxon>
        <taxon>Sordariomycetidae</taxon>
        <taxon>Sordariales</taxon>
        <taxon>Lasiosphaeriaceae</taxon>
        <taxon>Lasiosphaeria</taxon>
    </lineage>
</organism>